<evidence type="ECO:0000313" key="1">
    <source>
        <dbReference type="EMBL" id="KAJ7945413.1"/>
    </source>
</evidence>
<name>A0AAD7KTP7_QUISA</name>
<sequence>MTVSLEALAMSGTSYVDCAIDVEEWERVDFEQNPPPHLLVEEEEDNYDQGYFTRNYKNGLPSLVPTMSSMRDHVEEDGSEDHCLTFTSHPKVGFCKAKSRNKRTPKGFRLLGSMMRATVTLSMIMIEYGKKLSLQQYQQ</sequence>
<accession>A0AAD7KTP7</accession>
<organism evidence="1 2">
    <name type="scientific">Quillaja saponaria</name>
    <name type="common">Soap bark tree</name>
    <dbReference type="NCBI Taxonomy" id="32244"/>
    <lineage>
        <taxon>Eukaryota</taxon>
        <taxon>Viridiplantae</taxon>
        <taxon>Streptophyta</taxon>
        <taxon>Embryophyta</taxon>
        <taxon>Tracheophyta</taxon>
        <taxon>Spermatophyta</taxon>
        <taxon>Magnoliopsida</taxon>
        <taxon>eudicotyledons</taxon>
        <taxon>Gunneridae</taxon>
        <taxon>Pentapetalae</taxon>
        <taxon>rosids</taxon>
        <taxon>fabids</taxon>
        <taxon>Fabales</taxon>
        <taxon>Quillajaceae</taxon>
        <taxon>Quillaja</taxon>
    </lineage>
</organism>
<dbReference type="AlphaFoldDB" id="A0AAD7KTP7"/>
<evidence type="ECO:0000313" key="2">
    <source>
        <dbReference type="Proteomes" id="UP001163823"/>
    </source>
</evidence>
<proteinExistence type="predicted"/>
<dbReference type="KEGG" id="qsa:O6P43_030474"/>
<protein>
    <submittedName>
        <fullName evidence="1">Protein SENSITIVE TO PROTON RHIZOTOXICITY 1-like isoform X1</fullName>
    </submittedName>
</protein>
<gene>
    <name evidence="1" type="ORF">O6P43_030474</name>
</gene>
<comment type="caution">
    <text evidence="1">The sequence shown here is derived from an EMBL/GenBank/DDBJ whole genome shotgun (WGS) entry which is preliminary data.</text>
</comment>
<keyword evidence="2" id="KW-1185">Reference proteome</keyword>
<dbReference type="EMBL" id="JARAOO010000013">
    <property type="protein sequence ID" value="KAJ7945413.1"/>
    <property type="molecule type" value="Genomic_DNA"/>
</dbReference>
<dbReference type="Proteomes" id="UP001163823">
    <property type="component" value="Chromosome 13"/>
</dbReference>
<reference evidence="1" key="1">
    <citation type="journal article" date="2023" name="Science">
        <title>Elucidation of the pathway for biosynthesis of saponin adjuvants from the soapbark tree.</title>
        <authorList>
            <person name="Reed J."/>
            <person name="Orme A."/>
            <person name="El-Demerdash A."/>
            <person name="Owen C."/>
            <person name="Martin L.B.B."/>
            <person name="Misra R.C."/>
            <person name="Kikuchi S."/>
            <person name="Rejzek M."/>
            <person name="Martin A.C."/>
            <person name="Harkess A."/>
            <person name="Leebens-Mack J."/>
            <person name="Louveau T."/>
            <person name="Stephenson M.J."/>
            <person name="Osbourn A."/>
        </authorList>
    </citation>
    <scope>NUCLEOTIDE SEQUENCE</scope>
    <source>
        <strain evidence="1">S10</strain>
    </source>
</reference>